<dbReference type="PANTHER" id="PTHR23232:SF142">
    <property type="entry name" value="GASTRULA ZINC FINGER PROTEIN XLCGF57.1-LIKE-RELATED"/>
    <property type="match status" value="1"/>
</dbReference>
<dbReference type="Pfam" id="PF01352">
    <property type="entry name" value="KRAB"/>
    <property type="match status" value="1"/>
</dbReference>
<dbReference type="CDD" id="cd07765">
    <property type="entry name" value="KRAB_A-box"/>
    <property type="match status" value="1"/>
</dbReference>
<feature type="domain" description="KRAB" evidence="1">
    <location>
        <begin position="6"/>
        <end position="77"/>
    </location>
</feature>
<organism evidence="2 3">
    <name type="scientific">Rousettus aegyptiacus</name>
    <name type="common">Egyptian fruit bat</name>
    <name type="synonym">Pteropus aegyptiacus</name>
    <dbReference type="NCBI Taxonomy" id="9407"/>
    <lineage>
        <taxon>Eukaryota</taxon>
        <taxon>Metazoa</taxon>
        <taxon>Chordata</taxon>
        <taxon>Craniata</taxon>
        <taxon>Vertebrata</taxon>
        <taxon>Euteleostomi</taxon>
        <taxon>Mammalia</taxon>
        <taxon>Eutheria</taxon>
        <taxon>Laurasiatheria</taxon>
        <taxon>Chiroptera</taxon>
        <taxon>Yinpterochiroptera</taxon>
        <taxon>Pteropodoidea</taxon>
        <taxon>Pteropodidae</taxon>
        <taxon>Rousettinae</taxon>
        <taxon>Rousettus</taxon>
    </lineage>
</organism>
<dbReference type="EMBL" id="JACASE010000005">
    <property type="protein sequence ID" value="KAF6468772.1"/>
    <property type="molecule type" value="Genomic_DNA"/>
</dbReference>
<evidence type="ECO:0000313" key="2">
    <source>
        <dbReference type="EMBL" id="KAF6468772.1"/>
    </source>
</evidence>
<dbReference type="PANTHER" id="PTHR23232">
    <property type="entry name" value="KRAB DOMAIN C2H2 ZINC FINGER"/>
    <property type="match status" value="1"/>
</dbReference>
<evidence type="ECO:0000259" key="1">
    <source>
        <dbReference type="PROSITE" id="PS50805"/>
    </source>
</evidence>
<comment type="caution">
    <text evidence="2">The sequence shown here is derived from an EMBL/GenBank/DDBJ whole genome shotgun (WGS) entry which is preliminary data.</text>
</comment>
<reference evidence="2 3" key="1">
    <citation type="journal article" date="2020" name="Nature">
        <title>Six reference-quality genomes reveal evolution of bat adaptations.</title>
        <authorList>
            <person name="Jebb D."/>
            <person name="Huang Z."/>
            <person name="Pippel M."/>
            <person name="Hughes G.M."/>
            <person name="Lavrichenko K."/>
            <person name="Devanna P."/>
            <person name="Winkler S."/>
            <person name="Jermiin L.S."/>
            <person name="Skirmuntt E.C."/>
            <person name="Katzourakis A."/>
            <person name="Burkitt-Gray L."/>
            <person name="Ray D.A."/>
            <person name="Sullivan K.A.M."/>
            <person name="Roscito J.G."/>
            <person name="Kirilenko B.M."/>
            <person name="Davalos L.M."/>
            <person name="Corthals A.P."/>
            <person name="Power M.L."/>
            <person name="Jones G."/>
            <person name="Ransome R.D."/>
            <person name="Dechmann D.K.N."/>
            <person name="Locatelli A.G."/>
            <person name="Puechmaille S.J."/>
            <person name="Fedrigo O."/>
            <person name="Jarvis E.D."/>
            <person name="Hiller M."/>
            <person name="Vernes S.C."/>
            <person name="Myers E.W."/>
            <person name="Teeling E.C."/>
        </authorList>
    </citation>
    <scope>NUCLEOTIDE SEQUENCE [LARGE SCALE GENOMIC DNA]</scope>
    <source>
        <strain evidence="2">MRouAeg1</strain>
        <tissue evidence="2">Muscle</tissue>
    </source>
</reference>
<dbReference type="Proteomes" id="UP000593571">
    <property type="component" value="Unassembled WGS sequence"/>
</dbReference>
<dbReference type="InterPro" id="IPR001909">
    <property type="entry name" value="KRAB"/>
</dbReference>
<dbReference type="GO" id="GO:0006355">
    <property type="term" value="P:regulation of DNA-templated transcription"/>
    <property type="evidence" value="ECO:0007669"/>
    <property type="project" value="InterPro"/>
</dbReference>
<proteinExistence type="predicted"/>
<sequence>MSQDSVTFGDVAIDFSREEWEWLQPAQRDLYKQVMLENYGHLVSLGLNFSKPDLVSFLEQGEEPWLGRGSVKRDLCSGKEAGRARTLLRCYKEIRGASGK</sequence>
<accession>A0A7J8HAM5</accession>
<evidence type="ECO:0000313" key="3">
    <source>
        <dbReference type="Proteomes" id="UP000593571"/>
    </source>
</evidence>
<gene>
    <name evidence="2" type="ORF">HJG63_021013</name>
</gene>
<dbReference type="AlphaFoldDB" id="A0A7J8HAM5"/>
<dbReference type="InterPro" id="IPR036051">
    <property type="entry name" value="KRAB_dom_sf"/>
</dbReference>
<dbReference type="InterPro" id="IPR050169">
    <property type="entry name" value="Krueppel_C2H2_ZnF"/>
</dbReference>
<dbReference type="PROSITE" id="PS50805">
    <property type="entry name" value="KRAB"/>
    <property type="match status" value="1"/>
</dbReference>
<name>A0A7J8HAM5_ROUAE</name>
<dbReference type="Gene3D" id="6.10.140.140">
    <property type="match status" value="1"/>
</dbReference>
<dbReference type="SMART" id="SM00349">
    <property type="entry name" value="KRAB"/>
    <property type="match status" value="1"/>
</dbReference>
<dbReference type="SUPFAM" id="SSF109640">
    <property type="entry name" value="KRAB domain (Kruppel-associated box)"/>
    <property type="match status" value="1"/>
</dbReference>
<protein>
    <submittedName>
        <fullName evidence="2">Zinc finger protein 140</fullName>
    </submittedName>
</protein>
<keyword evidence="3" id="KW-1185">Reference proteome</keyword>